<evidence type="ECO:0000259" key="5">
    <source>
        <dbReference type="PROSITE" id="PS50987"/>
    </source>
</evidence>
<evidence type="ECO:0000313" key="6">
    <source>
        <dbReference type="EMBL" id="TQN47239.1"/>
    </source>
</evidence>
<dbReference type="InterPro" id="IPR036390">
    <property type="entry name" value="WH_DNA-bd_sf"/>
</dbReference>
<dbReference type="InterPro" id="IPR036388">
    <property type="entry name" value="WH-like_DNA-bd_sf"/>
</dbReference>
<evidence type="ECO:0000256" key="2">
    <source>
        <dbReference type="ARBA" id="ARBA00023125"/>
    </source>
</evidence>
<protein>
    <submittedName>
        <fullName evidence="6">ArsR family transcriptional regulator</fullName>
    </submittedName>
</protein>
<comment type="caution">
    <text evidence="6">The sequence shown here is derived from an EMBL/GenBank/DDBJ whole genome shotgun (WGS) entry which is preliminary data.</text>
</comment>
<dbReference type="SUPFAM" id="SSF46785">
    <property type="entry name" value="Winged helix' DNA-binding domain"/>
    <property type="match status" value="1"/>
</dbReference>
<evidence type="ECO:0000256" key="3">
    <source>
        <dbReference type="ARBA" id="ARBA00023163"/>
    </source>
</evidence>
<feature type="compositionally biased region" description="Low complexity" evidence="4">
    <location>
        <begin position="111"/>
        <end position="122"/>
    </location>
</feature>
<dbReference type="PANTHER" id="PTHR33154:SF33">
    <property type="entry name" value="TRANSCRIPTIONAL REPRESSOR SDPR"/>
    <property type="match status" value="1"/>
</dbReference>
<feature type="region of interest" description="Disordered" evidence="4">
    <location>
        <begin position="100"/>
        <end position="129"/>
    </location>
</feature>
<name>A0A543PT44_9MICO</name>
<dbReference type="Proteomes" id="UP000320085">
    <property type="component" value="Unassembled WGS sequence"/>
</dbReference>
<organism evidence="6 7">
    <name type="scientific">Humibacillus xanthopallidus</name>
    <dbReference type="NCBI Taxonomy" id="412689"/>
    <lineage>
        <taxon>Bacteria</taxon>
        <taxon>Bacillati</taxon>
        <taxon>Actinomycetota</taxon>
        <taxon>Actinomycetes</taxon>
        <taxon>Micrococcales</taxon>
        <taxon>Intrasporangiaceae</taxon>
        <taxon>Humibacillus</taxon>
    </lineage>
</organism>
<proteinExistence type="predicted"/>
<evidence type="ECO:0000256" key="1">
    <source>
        <dbReference type="ARBA" id="ARBA00023015"/>
    </source>
</evidence>
<reference evidence="6 7" key="1">
    <citation type="submission" date="2019-06" db="EMBL/GenBank/DDBJ databases">
        <title>Sequencing the genomes of 1000 actinobacteria strains.</title>
        <authorList>
            <person name="Klenk H.-P."/>
        </authorList>
    </citation>
    <scope>NUCLEOTIDE SEQUENCE [LARGE SCALE GENOMIC DNA]</scope>
    <source>
        <strain evidence="6 7">DSM 21776</strain>
    </source>
</reference>
<dbReference type="PRINTS" id="PR00778">
    <property type="entry name" value="HTHARSR"/>
</dbReference>
<gene>
    <name evidence="6" type="ORF">FHX52_0332</name>
</gene>
<dbReference type="PANTHER" id="PTHR33154">
    <property type="entry name" value="TRANSCRIPTIONAL REGULATOR, ARSR FAMILY"/>
    <property type="match status" value="1"/>
</dbReference>
<dbReference type="Gene3D" id="1.10.10.10">
    <property type="entry name" value="Winged helix-like DNA-binding domain superfamily/Winged helix DNA-binding domain"/>
    <property type="match status" value="1"/>
</dbReference>
<dbReference type="InterPro" id="IPR011991">
    <property type="entry name" value="ArsR-like_HTH"/>
</dbReference>
<dbReference type="InterPro" id="IPR001845">
    <property type="entry name" value="HTH_ArsR_DNA-bd_dom"/>
</dbReference>
<dbReference type="EMBL" id="VFQF01000001">
    <property type="protein sequence ID" value="TQN47239.1"/>
    <property type="molecule type" value="Genomic_DNA"/>
</dbReference>
<keyword evidence="1" id="KW-0805">Transcription regulation</keyword>
<dbReference type="GO" id="GO:0003677">
    <property type="term" value="F:DNA binding"/>
    <property type="evidence" value="ECO:0007669"/>
    <property type="project" value="UniProtKB-KW"/>
</dbReference>
<dbReference type="AlphaFoldDB" id="A0A543PT44"/>
<dbReference type="InterPro" id="IPR051081">
    <property type="entry name" value="HTH_MetalResp_TranReg"/>
</dbReference>
<accession>A0A543PT44</accession>
<dbReference type="GO" id="GO:0003700">
    <property type="term" value="F:DNA-binding transcription factor activity"/>
    <property type="evidence" value="ECO:0007669"/>
    <property type="project" value="InterPro"/>
</dbReference>
<evidence type="ECO:0000313" key="7">
    <source>
        <dbReference type="Proteomes" id="UP000320085"/>
    </source>
</evidence>
<dbReference type="NCBIfam" id="NF033788">
    <property type="entry name" value="HTH_metalloreg"/>
    <property type="match status" value="1"/>
</dbReference>
<evidence type="ECO:0000256" key="4">
    <source>
        <dbReference type="SAM" id="MobiDB-lite"/>
    </source>
</evidence>
<keyword evidence="3" id="KW-0804">Transcription</keyword>
<keyword evidence="2" id="KW-0238">DNA-binding</keyword>
<dbReference type="Pfam" id="PF12840">
    <property type="entry name" value="HTH_20"/>
    <property type="match status" value="1"/>
</dbReference>
<dbReference type="OrthoDB" id="9806976at2"/>
<dbReference type="PROSITE" id="PS50987">
    <property type="entry name" value="HTH_ARSR_2"/>
    <property type="match status" value="1"/>
</dbReference>
<sequence>MHAFDVLGDPVRRRLLTLLADGERSSGELAEVIAAEFGISHPAVSQHLKVLRDAGFTSVRADGQRRLYAVEPGPLEEVDAWVAQFRHFWTQRLDALGTELHRGARGRGAPKRAGAPSSTSPHSSRRTTT</sequence>
<dbReference type="RefSeq" id="WP_141819347.1">
    <property type="nucleotide sequence ID" value="NZ_BAAAQC010000005.1"/>
</dbReference>
<dbReference type="SMART" id="SM00418">
    <property type="entry name" value="HTH_ARSR"/>
    <property type="match status" value="1"/>
</dbReference>
<feature type="domain" description="HTH arsR-type" evidence="5">
    <location>
        <begin position="1"/>
        <end position="90"/>
    </location>
</feature>
<dbReference type="CDD" id="cd00090">
    <property type="entry name" value="HTH_ARSR"/>
    <property type="match status" value="1"/>
</dbReference>